<name>A0A239L708_9SPHN</name>
<dbReference type="RefSeq" id="WP_089217310.1">
    <property type="nucleotide sequence ID" value="NZ_FZPA01000019.1"/>
</dbReference>
<gene>
    <name evidence="2" type="ORF">SAMN06295955_11942</name>
</gene>
<dbReference type="Proteomes" id="UP000198339">
    <property type="component" value="Unassembled WGS sequence"/>
</dbReference>
<dbReference type="InterPro" id="IPR008620">
    <property type="entry name" value="FixH"/>
</dbReference>
<organism evidence="2 3">
    <name type="scientific">Sphingopyxis indica</name>
    <dbReference type="NCBI Taxonomy" id="436663"/>
    <lineage>
        <taxon>Bacteria</taxon>
        <taxon>Pseudomonadati</taxon>
        <taxon>Pseudomonadota</taxon>
        <taxon>Alphaproteobacteria</taxon>
        <taxon>Sphingomonadales</taxon>
        <taxon>Sphingomonadaceae</taxon>
        <taxon>Sphingopyxis</taxon>
    </lineage>
</organism>
<proteinExistence type="predicted"/>
<reference evidence="2 3" key="1">
    <citation type="submission" date="2017-06" db="EMBL/GenBank/DDBJ databases">
        <authorList>
            <person name="Kim H.J."/>
            <person name="Triplett B.A."/>
        </authorList>
    </citation>
    <scope>NUCLEOTIDE SEQUENCE [LARGE SCALE GENOMIC DNA]</scope>
    <source>
        <strain evidence="2 3">DS15</strain>
    </source>
</reference>
<keyword evidence="3" id="KW-1185">Reference proteome</keyword>
<dbReference type="Pfam" id="PF05751">
    <property type="entry name" value="FixH"/>
    <property type="match status" value="1"/>
</dbReference>
<dbReference type="OrthoDB" id="1495896at2"/>
<dbReference type="AlphaFoldDB" id="A0A239L708"/>
<dbReference type="EMBL" id="FZPA01000019">
    <property type="protein sequence ID" value="SNT25469.1"/>
    <property type="molecule type" value="Genomic_DNA"/>
</dbReference>
<accession>A0A239L708</accession>
<protein>
    <submittedName>
        <fullName evidence="2">Nitrogen fixation protein FixH</fullName>
    </submittedName>
</protein>
<keyword evidence="1" id="KW-1133">Transmembrane helix</keyword>
<sequence length="155" mass="16854">MTERAHKAFTGWHMTTILVAFFAVVVTVNFVMARFALSTFGGAVVENSYVASQHYNEWLQRAAAQDGLGWSPTIVLGADRRVQLTIGEEGRPLAGVAVTATLSHPLGRTPPTAVHFVPAAGGVLISRERVPAGRWRLDLSVRRGGDEARYRADLQ</sequence>
<keyword evidence="1" id="KW-0472">Membrane</keyword>
<dbReference type="PIRSF" id="PIRSF011386">
    <property type="entry name" value="FixH"/>
    <property type="match status" value="1"/>
</dbReference>
<evidence type="ECO:0000313" key="3">
    <source>
        <dbReference type="Proteomes" id="UP000198339"/>
    </source>
</evidence>
<dbReference type="InterPro" id="IPR018037">
    <property type="entry name" value="FixH_proteobacterial"/>
</dbReference>
<keyword evidence="1" id="KW-0812">Transmembrane</keyword>
<evidence type="ECO:0000313" key="2">
    <source>
        <dbReference type="EMBL" id="SNT25469.1"/>
    </source>
</evidence>
<feature type="transmembrane region" description="Helical" evidence="1">
    <location>
        <begin position="12"/>
        <end position="32"/>
    </location>
</feature>
<evidence type="ECO:0000256" key="1">
    <source>
        <dbReference type="SAM" id="Phobius"/>
    </source>
</evidence>